<protein>
    <submittedName>
        <fullName evidence="1">Uncharacterized protein</fullName>
    </submittedName>
</protein>
<evidence type="ECO:0000313" key="1">
    <source>
        <dbReference type="EMBL" id="KAK7086384.1"/>
    </source>
</evidence>
<feature type="non-terminal residue" evidence="1">
    <location>
        <position position="73"/>
    </location>
</feature>
<keyword evidence="2" id="KW-1185">Reference proteome</keyword>
<proteinExistence type="predicted"/>
<dbReference type="EMBL" id="JAXCGZ010000221">
    <property type="protein sequence ID" value="KAK7086384.1"/>
    <property type="molecule type" value="Genomic_DNA"/>
</dbReference>
<organism evidence="1 2">
    <name type="scientific">Halocaridina rubra</name>
    <name type="common">Hawaiian red shrimp</name>
    <dbReference type="NCBI Taxonomy" id="373956"/>
    <lineage>
        <taxon>Eukaryota</taxon>
        <taxon>Metazoa</taxon>
        <taxon>Ecdysozoa</taxon>
        <taxon>Arthropoda</taxon>
        <taxon>Crustacea</taxon>
        <taxon>Multicrustacea</taxon>
        <taxon>Malacostraca</taxon>
        <taxon>Eumalacostraca</taxon>
        <taxon>Eucarida</taxon>
        <taxon>Decapoda</taxon>
        <taxon>Pleocyemata</taxon>
        <taxon>Caridea</taxon>
        <taxon>Atyoidea</taxon>
        <taxon>Atyidae</taxon>
        <taxon>Halocaridina</taxon>
    </lineage>
</organism>
<accession>A0AAN9AGF1</accession>
<name>A0AAN9AGF1_HALRR</name>
<comment type="caution">
    <text evidence="1">The sequence shown here is derived from an EMBL/GenBank/DDBJ whole genome shotgun (WGS) entry which is preliminary data.</text>
</comment>
<dbReference type="Proteomes" id="UP001381693">
    <property type="component" value="Unassembled WGS sequence"/>
</dbReference>
<evidence type="ECO:0000313" key="2">
    <source>
        <dbReference type="Proteomes" id="UP001381693"/>
    </source>
</evidence>
<reference evidence="1 2" key="1">
    <citation type="submission" date="2023-11" db="EMBL/GenBank/DDBJ databases">
        <title>Halocaridina rubra genome assembly.</title>
        <authorList>
            <person name="Smith C."/>
        </authorList>
    </citation>
    <scope>NUCLEOTIDE SEQUENCE [LARGE SCALE GENOMIC DNA]</scope>
    <source>
        <strain evidence="1">EP-1</strain>
        <tissue evidence="1">Whole</tissue>
    </source>
</reference>
<dbReference type="AlphaFoldDB" id="A0AAN9AGF1"/>
<sequence length="73" mass="8147">MENGSNSILKALQDLVSSYLNGQSTNAPKADETKWKVHTKDPKISNLIWEDPYSMEGLGVFQLCTTKTDKTND</sequence>
<gene>
    <name evidence="1" type="ORF">SK128_008570</name>
</gene>